<name>A6NWQ1_9FIRM</name>
<feature type="compositionally biased region" description="Low complexity" evidence="3">
    <location>
        <begin position="154"/>
        <end position="175"/>
    </location>
</feature>
<feature type="compositionally biased region" description="Polar residues" evidence="3">
    <location>
        <begin position="176"/>
        <end position="197"/>
    </location>
</feature>
<dbReference type="InterPro" id="IPR000424">
    <property type="entry name" value="Primosome_PriB/ssb"/>
</dbReference>
<evidence type="ECO:0000256" key="2">
    <source>
        <dbReference type="PROSITE-ProRule" id="PRU00252"/>
    </source>
</evidence>
<feature type="region of interest" description="Disordered" evidence="3">
    <location>
        <begin position="134"/>
        <end position="203"/>
    </location>
</feature>
<comment type="caution">
    <text evidence="4">The sequence shown here is derived from an EMBL/GenBank/DDBJ whole genome shotgun (WGS) entry which is preliminary data.</text>
</comment>
<dbReference type="PROSITE" id="PS50935">
    <property type="entry name" value="SSB"/>
    <property type="match status" value="1"/>
</dbReference>
<dbReference type="EMBL" id="AAXG02000016">
    <property type="protein sequence ID" value="EDM99587.1"/>
    <property type="molecule type" value="Genomic_DNA"/>
</dbReference>
<evidence type="ECO:0000256" key="3">
    <source>
        <dbReference type="SAM" id="MobiDB-lite"/>
    </source>
</evidence>
<reference evidence="4 5" key="1">
    <citation type="submission" date="2007-04" db="EMBL/GenBank/DDBJ databases">
        <authorList>
            <person name="Fulton L."/>
            <person name="Clifton S."/>
            <person name="Fulton B."/>
            <person name="Xu J."/>
            <person name="Minx P."/>
            <person name="Pepin K.H."/>
            <person name="Johnson M."/>
            <person name="Thiruvilangam P."/>
            <person name="Bhonagiri V."/>
            <person name="Nash W.E."/>
            <person name="Mardis E.R."/>
            <person name="Wilson R.K."/>
        </authorList>
    </citation>
    <scope>NUCLEOTIDE SEQUENCE [LARGE SCALE GENOMIC DNA]</scope>
    <source>
        <strain evidence="4 5">ATCC 29799</strain>
    </source>
</reference>
<evidence type="ECO:0000256" key="1">
    <source>
        <dbReference type="ARBA" id="ARBA00023125"/>
    </source>
</evidence>
<dbReference type="SUPFAM" id="SSF50249">
    <property type="entry name" value="Nucleic acid-binding proteins"/>
    <property type="match status" value="1"/>
</dbReference>
<dbReference type="Proteomes" id="UP000003639">
    <property type="component" value="Unassembled WGS sequence"/>
</dbReference>
<gene>
    <name evidence="4" type="primary">ssb</name>
    <name evidence="4" type="ORF">BACCAP_02644</name>
</gene>
<protein>
    <submittedName>
        <fullName evidence="4">Single-strand binding protein</fullName>
    </submittedName>
</protein>
<organism evidence="4 5">
    <name type="scientific">Pseudoflavonifractor capillosus ATCC 29799</name>
    <dbReference type="NCBI Taxonomy" id="411467"/>
    <lineage>
        <taxon>Bacteria</taxon>
        <taxon>Bacillati</taxon>
        <taxon>Bacillota</taxon>
        <taxon>Clostridia</taxon>
        <taxon>Eubacteriales</taxon>
        <taxon>Oscillospiraceae</taxon>
        <taxon>Pseudoflavonifractor</taxon>
    </lineage>
</organism>
<reference evidence="4 5" key="2">
    <citation type="submission" date="2007-06" db="EMBL/GenBank/DDBJ databases">
        <title>Draft genome sequence of Pseudoflavonifractor capillosus ATCC 29799.</title>
        <authorList>
            <person name="Sudarsanam P."/>
            <person name="Ley R."/>
            <person name="Guruge J."/>
            <person name="Turnbaugh P.J."/>
            <person name="Mahowald M."/>
            <person name="Liep D."/>
            <person name="Gordon J."/>
        </authorList>
    </citation>
    <scope>NUCLEOTIDE SEQUENCE [LARGE SCALE GENOMIC DNA]</scope>
    <source>
        <strain evidence="4 5">ATCC 29799</strain>
    </source>
</reference>
<dbReference type="eggNOG" id="ENOG502ZAJC">
    <property type="taxonomic scope" value="Bacteria"/>
</dbReference>
<dbReference type="Gene3D" id="2.40.50.140">
    <property type="entry name" value="Nucleic acid-binding proteins"/>
    <property type="match status" value="1"/>
</dbReference>
<keyword evidence="1 2" id="KW-0238">DNA-binding</keyword>
<dbReference type="GO" id="GO:0003697">
    <property type="term" value="F:single-stranded DNA binding"/>
    <property type="evidence" value="ECO:0007669"/>
    <property type="project" value="InterPro"/>
</dbReference>
<dbReference type="InterPro" id="IPR012340">
    <property type="entry name" value="NA-bd_OB-fold"/>
</dbReference>
<sequence length="203" mass="22243">MRVEIKSFVCRVRPAERSKKAMMKIFISDAVVSRGYDGAPAIRLFNSENGGEFAVFQVGIRKYDSRAENNHRWVNLKVKAFGDLCERIKKMSLKEGSFISLCGDYDEERWTDKDTGEGRSAPVIVLDDIKFSHTGGQKKEQNGNGQDTGGQGQQGYSQAPGASQAAPAAPVQSGQTMQAPTEMPQNFTGYESFSGGQNPFFPG</sequence>
<evidence type="ECO:0000313" key="4">
    <source>
        <dbReference type="EMBL" id="EDM99587.1"/>
    </source>
</evidence>
<dbReference type="AlphaFoldDB" id="A6NWQ1"/>
<dbReference type="STRING" id="411467.BACCAP_02644"/>
<accession>A6NWQ1</accession>
<proteinExistence type="predicted"/>
<keyword evidence="5" id="KW-1185">Reference proteome</keyword>
<evidence type="ECO:0000313" key="5">
    <source>
        <dbReference type="Proteomes" id="UP000003639"/>
    </source>
</evidence>